<keyword evidence="2" id="KW-1133">Transmembrane helix</keyword>
<dbReference type="EMBL" id="FRDI01000003">
    <property type="protein sequence ID" value="SHN54781.1"/>
    <property type="molecule type" value="Genomic_DNA"/>
</dbReference>
<organism evidence="3 4">
    <name type="scientific">Desulfovibrio litoralis DSM 11393</name>
    <dbReference type="NCBI Taxonomy" id="1121455"/>
    <lineage>
        <taxon>Bacteria</taxon>
        <taxon>Pseudomonadati</taxon>
        <taxon>Thermodesulfobacteriota</taxon>
        <taxon>Desulfovibrionia</taxon>
        <taxon>Desulfovibrionales</taxon>
        <taxon>Desulfovibrionaceae</taxon>
        <taxon>Desulfovibrio</taxon>
    </lineage>
</organism>
<sequence>MKKWLSILLISLTIITIGLIYLFSTGGFDKLYPVIGQAVTPPVNATYSFGLIDLNAKDNLRVRENMKVASDNQGHLNLSVLDGRLLVNLLGNSNLTFKNVLFDQKNQVIKLDPKTSADLTTQQMIKKYPEILNSSISLTQEAIKPSDSSNDFLIAKPNKIVFDNFQGLVFLEIFNPIILQIDGTGALGNSILIRVVQTKNDDFDQKVSKEPVRILLLKPEKKKGVEGILYFGSEQTQEKFVVEVLSPYKNIYLVNKNHQLIFNKIPGQIDYEAISESDQSNLYSLLVSQKAWTKTGEQDWTTPQKDKQNKTQPNGNNTTFIKGFMEKQQQ</sequence>
<keyword evidence="2" id="KW-0472">Membrane</keyword>
<proteinExistence type="predicted"/>
<gene>
    <name evidence="3" type="ORF">SAMN02745728_00585</name>
</gene>
<protein>
    <submittedName>
        <fullName evidence="3">Uncharacterized protein</fullName>
    </submittedName>
</protein>
<dbReference type="RefSeq" id="WP_072696287.1">
    <property type="nucleotide sequence ID" value="NZ_FRDI01000003.1"/>
</dbReference>
<evidence type="ECO:0000256" key="1">
    <source>
        <dbReference type="SAM" id="MobiDB-lite"/>
    </source>
</evidence>
<evidence type="ECO:0000313" key="4">
    <source>
        <dbReference type="Proteomes" id="UP000186469"/>
    </source>
</evidence>
<reference evidence="3 4" key="1">
    <citation type="submission" date="2016-12" db="EMBL/GenBank/DDBJ databases">
        <authorList>
            <person name="Song W.-J."/>
            <person name="Kurnit D.M."/>
        </authorList>
    </citation>
    <scope>NUCLEOTIDE SEQUENCE [LARGE SCALE GENOMIC DNA]</scope>
    <source>
        <strain evidence="3 4">DSM 11393</strain>
    </source>
</reference>
<dbReference type="AlphaFoldDB" id="A0A1M7S8G4"/>
<evidence type="ECO:0000256" key="2">
    <source>
        <dbReference type="SAM" id="Phobius"/>
    </source>
</evidence>
<feature type="transmembrane region" description="Helical" evidence="2">
    <location>
        <begin position="7"/>
        <end position="24"/>
    </location>
</feature>
<feature type="compositionally biased region" description="Polar residues" evidence="1">
    <location>
        <begin position="310"/>
        <end position="319"/>
    </location>
</feature>
<accession>A0A1M7S8G4</accession>
<keyword evidence="2" id="KW-0812">Transmembrane</keyword>
<dbReference type="Proteomes" id="UP000186469">
    <property type="component" value="Unassembled WGS sequence"/>
</dbReference>
<name>A0A1M7S8G4_9BACT</name>
<evidence type="ECO:0000313" key="3">
    <source>
        <dbReference type="EMBL" id="SHN54781.1"/>
    </source>
</evidence>
<feature type="region of interest" description="Disordered" evidence="1">
    <location>
        <begin position="296"/>
        <end position="319"/>
    </location>
</feature>
<keyword evidence="4" id="KW-1185">Reference proteome</keyword>
<dbReference type="STRING" id="1121455.SAMN02745728_00585"/>